<reference evidence="3" key="1">
    <citation type="submission" date="2020-11" db="EMBL/GenBank/DDBJ databases">
        <authorList>
            <person name="Tran Van P."/>
        </authorList>
    </citation>
    <scope>NUCLEOTIDE SEQUENCE</scope>
</reference>
<accession>A0A7R9FIV4</accession>
<keyword evidence="1" id="KW-1015">Disulfide bond</keyword>
<dbReference type="Gene3D" id="3.90.215.10">
    <property type="entry name" value="Gamma Fibrinogen, chain A, domain 1"/>
    <property type="match status" value="1"/>
</dbReference>
<proteinExistence type="predicted"/>
<dbReference type="AlphaFoldDB" id="A0A7R9FIV4"/>
<dbReference type="EMBL" id="OE000609">
    <property type="protein sequence ID" value="CAD7454459.1"/>
    <property type="molecule type" value="Genomic_DNA"/>
</dbReference>
<dbReference type="CDD" id="cd00087">
    <property type="entry name" value="FReD"/>
    <property type="match status" value="1"/>
</dbReference>
<organism evidence="3">
    <name type="scientific">Timema tahoe</name>
    <dbReference type="NCBI Taxonomy" id="61484"/>
    <lineage>
        <taxon>Eukaryota</taxon>
        <taxon>Metazoa</taxon>
        <taxon>Ecdysozoa</taxon>
        <taxon>Arthropoda</taxon>
        <taxon>Hexapoda</taxon>
        <taxon>Insecta</taxon>
        <taxon>Pterygota</taxon>
        <taxon>Neoptera</taxon>
        <taxon>Polyneoptera</taxon>
        <taxon>Phasmatodea</taxon>
        <taxon>Timematodea</taxon>
        <taxon>Timematoidea</taxon>
        <taxon>Timematidae</taxon>
        <taxon>Timema</taxon>
    </lineage>
</organism>
<name>A0A7R9FIV4_9NEOP</name>
<sequence>MFPARFCLTTSCKRGKCHLYQQVQDSEETNNELSAMLAATPSAPGEERKYRHQRLLQKQVQEVHSSAKKLTSSQARLQHQACLHLQVHRLEKQVKTLLHSDHRNSAGPDDGTATRELRERVSNLESSSRLSARSLFNMSRQLVALDKLHLSLLQLLESVESLENKVDRGLPDLQREISKMEFGRAQITSTSALLKEEVENQRASVKALSVGVSALQEKTDKDHSRLSEVQEQLKNLSSSLQDHKVQAVPVAQVVALVSSNDTLTSLVQDLSKVQSEYRDIVSRLPHVYILLIPCRLLPADCGSTGGGRGLSLIAPGPGGPLVAWCAEEGWTVVQRRVDGSQEFNRNWSDYQTGFGSPAGEFWLGNEPLHRLTSDNCSQLRVDLQDIYGKRWRAEYSEFSVSGDHDGYRLHVTGYRGNASDALDYQNRMQFSAIDSDRDISNTHCAANYEGGWWFSHCQHANLNGRYNLGLTWFDAAKNEWIAVAWSEMKVRRREGCEGRT</sequence>
<evidence type="ECO:0000313" key="3">
    <source>
        <dbReference type="EMBL" id="CAD7454459.1"/>
    </source>
</evidence>
<gene>
    <name evidence="3" type="ORF">TTEB3V08_LOCUS2562</name>
</gene>
<dbReference type="Pfam" id="PF00147">
    <property type="entry name" value="Fibrinogen_C"/>
    <property type="match status" value="1"/>
</dbReference>
<dbReference type="PROSITE" id="PS51406">
    <property type="entry name" value="FIBRINOGEN_C_2"/>
    <property type="match status" value="1"/>
</dbReference>
<dbReference type="InterPro" id="IPR002181">
    <property type="entry name" value="Fibrinogen_a/b/g_C_dom"/>
</dbReference>
<dbReference type="PANTHER" id="PTHR19143">
    <property type="entry name" value="FIBRINOGEN/TENASCIN/ANGIOPOEITIN"/>
    <property type="match status" value="1"/>
</dbReference>
<dbReference type="InterPro" id="IPR020837">
    <property type="entry name" value="Fibrinogen_CS"/>
</dbReference>
<dbReference type="PROSITE" id="PS00514">
    <property type="entry name" value="FIBRINOGEN_C_1"/>
    <property type="match status" value="1"/>
</dbReference>
<evidence type="ECO:0000256" key="1">
    <source>
        <dbReference type="ARBA" id="ARBA00023157"/>
    </source>
</evidence>
<dbReference type="GO" id="GO:0005615">
    <property type="term" value="C:extracellular space"/>
    <property type="evidence" value="ECO:0007669"/>
    <property type="project" value="TreeGrafter"/>
</dbReference>
<dbReference type="InterPro" id="IPR050373">
    <property type="entry name" value="Fibrinogen_C-term_domain"/>
</dbReference>
<evidence type="ECO:0000259" key="2">
    <source>
        <dbReference type="PROSITE" id="PS51406"/>
    </source>
</evidence>
<dbReference type="InterPro" id="IPR014716">
    <property type="entry name" value="Fibrinogen_a/b/g_C_1"/>
</dbReference>
<dbReference type="SMART" id="SM00186">
    <property type="entry name" value="FBG"/>
    <property type="match status" value="1"/>
</dbReference>
<dbReference type="PANTHER" id="PTHR19143:SF444">
    <property type="entry name" value="PROTEIN SCABROUS"/>
    <property type="match status" value="1"/>
</dbReference>
<dbReference type="InterPro" id="IPR036056">
    <property type="entry name" value="Fibrinogen-like_C"/>
</dbReference>
<dbReference type="SUPFAM" id="SSF56496">
    <property type="entry name" value="Fibrinogen C-terminal domain-like"/>
    <property type="match status" value="1"/>
</dbReference>
<feature type="domain" description="Fibrinogen C-terminal" evidence="2">
    <location>
        <begin position="292"/>
        <end position="494"/>
    </location>
</feature>
<protein>
    <recommendedName>
        <fullName evidence="2">Fibrinogen C-terminal domain-containing protein</fullName>
    </recommendedName>
</protein>